<evidence type="ECO:0000256" key="2">
    <source>
        <dbReference type="PROSITE-ProRule" id="PRU00169"/>
    </source>
</evidence>
<organism evidence="4 5">
    <name type="scientific">Massilia violaceinigra</name>
    <dbReference type="NCBI Taxonomy" id="2045208"/>
    <lineage>
        <taxon>Bacteria</taxon>
        <taxon>Pseudomonadati</taxon>
        <taxon>Pseudomonadota</taxon>
        <taxon>Betaproteobacteria</taxon>
        <taxon>Burkholderiales</taxon>
        <taxon>Oxalobacteraceae</taxon>
        <taxon>Telluria group</taxon>
        <taxon>Massilia</taxon>
    </lineage>
</organism>
<dbReference type="SMART" id="SM00448">
    <property type="entry name" value="REC"/>
    <property type="match status" value="1"/>
</dbReference>
<dbReference type="PANTHER" id="PTHR44591:SF3">
    <property type="entry name" value="RESPONSE REGULATORY DOMAIN-CONTAINING PROTEIN"/>
    <property type="match status" value="1"/>
</dbReference>
<feature type="domain" description="Response regulatory" evidence="3">
    <location>
        <begin position="1"/>
        <end position="114"/>
    </location>
</feature>
<dbReference type="Pfam" id="PF00072">
    <property type="entry name" value="Response_reg"/>
    <property type="match status" value="1"/>
</dbReference>
<sequence>MILIVDDDVGMAETCSMFLEAHGFDVSIAASGAEALSRLGGAPHTLLISDCAMPEMSGVELSENLKADPATARLPILLMSASLRCDIAKSTAYDAFLRKPFLAENLLIEVRKLLKGVNPVRNDFSEV</sequence>
<gene>
    <name evidence="4" type="ORF">CR152_28315</name>
</gene>
<dbReference type="EMBL" id="CP024608">
    <property type="protein sequence ID" value="ATQ77976.1"/>
    <property type="molecule type" value="Genomic_DNA"/>
</dbReference>
<dbReference type="Gene3D" id="3.40.50.2300">
    <property type="match status" value="1"/>
</dbReference>
<dbReference type="KEGG" id="mass:CR152_28315"/>
<protein>
    <submittedName>
        <fullName evidence="4">Response regulator</fullName>
    </submittedName>
</protein>
<evidence type="ECO:0000313" key="4">
    <source>
        <dbReference type="EMBL" id="ATQ77976.1"/>
    </source>
</evidence>
<dbReference type="InterPro" id="IPR011006">
    <property type="entry name" value="CheY-like_superfamily"/>
</dbReference>
<dbReference type="SUPFAM" id="SSF52172">
    <property type="entry name" value="CheY-like"/>
    <property type="match status" value="1"/>
</dbReference>
<feature type="modified residue" description="4-aspartylphosphate" evidence="2">
    <location>
        <position position="50"/>
    </location>
</feature>
<dbReference type="PROSITE" id="PS50110">
    <property type="entry name" value="RESPONSE_REGULATORY"/>
    <property type="match status" value="1"/>
</dbReference>
<dbReference type="AlphaFoldDB" id="A0A2D2DSQ5"/>
<accession>A0A2D2DSQ5</accession>
<evidence type="ECO:0000259" key="3">
    <source>
        <dbReference type="PROSITE" id="PS50110"/>
    </source>
</evidence>
<evidence type="ECO:0000313" key="5">
    <source>
        <dbReference type="Proteomes" id="UP000229897"/>
    </source>
</evidence>
<dbReference type="InterPro" id="IPR001789">
    <property type="entry name" value="Sig_transdc_resp-reg_receiver"/>
</dbReference>
<evidence type="ECO:0000256" key="1">
    <source>
        <dbReference type="ARBA" id="ARBA00022553"/>
    </source>
</evidence>
<keyword evidence="1 2" id="KW-0597">Phosphoprotein</keyword>
<dbReference type="PANTHER" id="PTHR44591">
    <property type="entry name" value="STRESS RESPONSE REGULATOR PROTEIN 1"/>
    <property type="match status" value="1"/>
</dbReference>
<dbReference type="GO" id="GO:0000160">
    <property type="term" value="P:phosphorelay signal transduction system"/>
    <property type="evidence" value="ECO:0007669"/>
    <property type="project" value="InterPro"/>
</dbReference>
<reference evidence="4" key="1">
    <citation type="submission" date="2017-10" db="EMBL/GenBank/DDBJ databases">
        <title>Massilia psychrophilum sp. nov., a novel purple-pigmented bacterium isolated from Tianshan glacier, Xinjiang Municipality, China.</title>
        <authorList>
            <person name="Wang H."/>
        </authorList>
    </citation>
    <scope>NUCLEOTIDE SEQUENCE [LARGE SCALE GENOMIC DNA]</scope>
    <source>
        <strain evidence="4">B2</strain>
    </source>
</reference>
<keyword evidence="5" id="KW-1185">Reference proteome</keyword>
<dbReference type="Proteomes" id="UP000229897">
    <property type="component" value="Chromosome"/>
</dbReference>
<name>A0A2D2DSQ5_9BURK</name>
<proteinExistence type="predicted"/>
<dbReference type="InterPro" id="IPR050595">
    <property type="entry name" value="Bact_response_regulator"/>
</dbReference>